<dbReference type="RefSeq" id="WP_183370291.1">
    <property type="nucleotide sequence ID" value="NZ_BAABHL010000127.1"/>
</dbReference>
<dbReference type="InterPro" id="IPR054211">
    <property type="entry name" value="DUF6918"/>
</dbReference>
<evidence type="ECO:0000313" key="2">
    <source>
        <dbReference type="Proteomes" id="UP000551501"/>
    </source>
</evidence>
<sequence length="143" mass="14666">MSTSLLPVLDNNREALTTDFVDVIDAEVKKQSGLSGTAVKAAYGAAQKVKPGVVASATKKMLPDFLTALSPLWDSKPAGTAFGDHLAANSDTAAEALLAVTDGRAESAPAGLTKAYKSLRGKAKGYVTDALVPVGTVIEKYAG</sequence>
<accession>A0A840F4M8</accession>
<dbReference type="AlphaFoldDB" id="A0A840F4M8"/>
<dbReference type="EMBL" id="JACIFP010000001">
    <property type="protein sequence ID" value="MBB4135220.1"/>
    <property type="molecule type" value="Genomic_DNA"/>
</dbReference>
<dbReference type="Pfam" id="PF21893">
    <property type="entry name" value="DUF6918"/>
    <property type="match status" value="1"/>
</dbReference>
<keyword evidence="2" id="KW-1185">Reference proteome</keyword>
<protein>
    <submittedName>
        <fullName evidence="1">Uncharacterized protein</fullName>
    </submittedName>
</protein>
<evidence type="ECO:0000313" key="1">
    <source>
        <dbReference type="EMBL" id="MBB4135220.1"/>
    </source>
</evidence>
<name>A0A840F4M8_9ACTN</name>
<dbReference type="Proteomes" id="UP000551501">
    <property type="component" value="Unassembled WGS sequence"/>
</dbReference>
<comment type="caution">
    <text evidence="1">The sequence shown here is derived from an EMBL/GenBank/DDBJ whole genome shotgun (WGS) entry which is preliminary data.</text>
</comment>
<organism evidence="1 2">
    <name type="scientific">Gordonia humi</name>
    <dbReference type="NCBI Taxonomy" id="686429"/>
    <lineage>
        <taxon>Bacteria</taxon>
        <taxon>Bacillati</taxon>
        <taxon>Actinomycetota</taxon>
        <taxon>Actinomycetes</taxon>
        <taxon>Mycobacteriales</taxon>
        <taxon>Gordoniaceae</taxon>
        <taxon>Gordonia</taxon>
    </lineage>
</organism>
<gene>
    <name evidence="1" type="ORF">BKA16_001772</name>
</gene>
<proteinExistence type="predicted"/>
<reference evidence="1 2" key="1">
    <citation type="submission" date="2020-08" db="EMBL/GenBank/DDBJ databases">
        <title>Sequencing the genomes of 1000 actinobacteria strains.</title>
        <authorList>
            <person name="Klenk H.-P."/>
        </authorList>
    </citation>
    <scope>NUCLEOTIDE SEQUENCE [LARGE SCALE GENOMIC DNA]</scope>
    <source>
        <strain evidence="1 2">DSM 45298</strain>
    </source>
</reference>